<dbReference type="InterPro" id="IPR004183">
    <property type="entry name" value="Xdiol_dOase_suB"/>
</dbReference>
<feature type="domain" description="Extradiol ring-cleavage dioxygenase class III enzyme subunit B" evidence="15">
    <location>
        <begin position="81"/>
        <end position="330"/>
    </location>
</feature>
<accession>A0A9W7W7N7</accession>
<feature type="signal peptide" evidence="14">
    <location>
        <begin position="1"/>
        <end position="19"/>
    </location>
</feature>
<organism evidence="16 17">
    <name type="scientific">Teratosphaeria destructans</name>
    <dbReference type="NCBI Taxonomy" id="418781"/>
    <lineage>
        <taxon>Eukaryota</taxon>
        <taxon>Fungi</taxon>
        <taxon>Dikarya</taxon>
        <taxon>Ascomycota</taxon>
        <taxon>Pezizomycotina</taxon>
        <taxon>Dothideomycetes</taxon>
        <taxon>Dothideomycetidae</taxon>
        <taxon>Mycosphaerellales</taxon>
        <taxon>Teratosphaeriaceae</taxon>
        <taxon>Teratosphaeria</taxon>
    </lineage>
</organism>
<comment type="caution">
    <text evidence="16">The sequence shown here is derived from an EMBL/GenBank/DDBJ whole genome shotgun (WGS) entry which is preliminary data.</text>
</comment>
<protein>
    <submittedName>
        <fullName evidence="16">Aromatic ring-opening dioxygenase LigB subunit</fullName>
    </submittedName>
</protein>
<dbReference type="GO" id="GO:0016702">
    <property type="term" value="F:oxidoreductase activity, acting on single donors with incorporation of molecular oxygen, incorporation of two atoms of oxygen"/>
    <property type="evidence" value="ECO:0007669"/>
    <property type="project" value="UniProtKB-ARBA"/>
</dbReference>
<evidence type="ECO:0000256" key="11">
    <source>
        <dbReference type="ARBA" id="ARBA00023002"/>
    </source>
</evidence>
<reference evidence="16 17" key="1">
    <citation type="journal article" date="2018" name="IMA Fungus">
        <title>IMA Genome-F 10: Nine draft genome sequences of Claviceps purpurea s.lat., including C. arundinis, C. humidiphila, and C. cf. spartinae, pseudomolecules for the pitch canker pathogen Fusarium circinatum, draft genome of Davidsoniella eucalypti, Grosmannia galeiformis, Quambalaria eucalypti, and Teratosphaeria destructans.</title>
        <authorList>
            <person name="Wingfield B.D."/>
            <person name="Liu M."/>
            <person name="Nguyen H.D."/>
            <person name="Lane F.A."/>
            <person name="Morgan S.W."/>
            <person name="De Vos L."/>
            <person name="Wilken P.M."/>
            <person name="Duong T.A."/>
            <person name="Aylward J."/>
            <person name="Coetzee M.P."/>
            <person name="Dadej K."/>
            <person name="De Beer Z.W."/>
            <person name="Findlay W."/>
            <person name="Havenga M."/>
            <person name="Kolarik M."/>
            <person name="Menzies J.G."/>
            <person name="Naidoo K."/>
            <person name="Pochopski O."/>
            <person name="Shoukouhi P."/>
            <person name="Santana Q.C."/>
            <person name="Seifert K.A."/>
            <person name="Soal N."/>
            <person name="Steenkamp E.T."/>
            <person name="Tatham C.T."/>
            <person name="van der Nest M.A."/>
            <person name="Wingfield M.J."/>
        </authorList>
    </citation>
    <scope>NUCLEOTIDE SEQUENCE [LARGE SCALE GENOMIC DNA]</scope>
    <source>
        <strain evidence="16">CMW44962</strain>
    </source>
</reference>
<proteinExistence type="inferred from homology"/>
<keyword evidence="11" id="KW-0560">Oxidoreductase</keyword>
<keyword evidence="8" id="KW-0999">Mitochondrion inner membrane</keyword>
<evidence type="ECO:0000256" key="4">
    <source>
        <dbReference type="ARBA" id="ARBA00007581"/>
    </source>
</evidence>
<comment type="cofactor">
    <cofactor evidence="1">
        <name>Zn(2+)</name>
        <dbReference type="ChEBI" id="CHEBI:29105"/>
    </cofactor>
</comment>
<dbReference type="SUPFAM" id="SSF53213">
    <property type="entry name" value="LigB-like"/>
    <property type="match status" value="1"/>
</dbReference>
<dbReference type="AlphaFoldDB" id="A0A9W7W7N7"/>
<dbReference type="Pfam" id="PF03650">
    <property type="entry name" value="MPC"/>
    <property type="match status" value="1"/>
</dbReference>
<keyword evidence="9" id="KW-0862">Zinc</keyword>
<evidence type="ECO:0000256" key="6">
    <source>
        <dbReference type="ARBA" id="ARBA00022692"/>
    </source>
</evidence>
<dbReference type="PANTHER" id="PTHR30096:SF0">
    <property type="entry name" value="4,5-DOPA DIOXYGENASE EXTRADIOL-LIKE PROTEIN"/>
    <property type="match status" value="1"/>
</dbReference>
<dbReference type="EMBL" id="RIBY02000001">
    <property type="protein sequence ID" value="KAH9845882.1"/>
    <property type="molecule type" value="Genomic_DNA"/>
</dbReference>
<dbReference type="InterPro" id="IPR014436">
    <property type="entry name" value="Extradiol_dOase_DODA"/>
</dbReference>
<gene>
    <name evidence="16" type="ORF">Tdes44962_MAKER00092</name>
</gene>
<keyword evidence="17" id="KW-1185">Reference proteome</keyword>
<dbReference type="Gene3D" id="3.40.830.10">
    <property type="entry name" value="LigB-like"/>
    <property type="match status" value="1"/>
</dbReference>
<dbReference type="OrthoDB" id="7396853at2759"/>
<keyword evidence="10" id="KW-1133">Transmembrane helix</keyword>
<dbReference type="InterPro" id="IPR005336">
    <property type="entry name" value="MPC"/>
</dbReference>
<evidence type="ECO:0000256" key="3">
    <source>
        <dbReference type="ARBA" id="ARBA00006416"/>
    </source>
</evidence>
<dbReference type="GO" id="GO:0005743">
    <property type="term" value="C:mitochondrial inner membrane"/>
    <property type="evidence" value="ECO:0007669"/>
    <property type="project" value="UniProtKB-SubCell"/>
</dbReference>
<name>A0A9W7W7N7_9PEZI</name>
<sequence>MHRPYIHWTSILLLGLALAALSTFKFGDDATLASRASRLLRRANRLVFGSHYQEAQAPSSISPSQQTPIGTNTSMGRTPVYFFSHGGPNVMEETSHPAHHKLQEIGQEITQKVKPKAVVVFSAHWQGERDVVEVNTAESMGLIYDFYGFPAHYYSMQYPNKGSPELANKLLETFEKNGIKAEGVRRGLDHGVWAGFMVAFDPVKNPLNVPLVQVSLFDTEDPDQHYRLGQSISSLRSEDILIICSGMAVHNLRDMWKAMQLPHPMPYTISFDEALKEAVEQPVEARQKAMAELLKRPDARKAHPTFDHLLPIHVAAGAASEEIGKQIWTMPEGSMAWAQFRFGEIRILFPSVLIPRINSRLDVQCFSDHDGRVWVVVLHRGICAREKRSEQHSSARFGLRALRQPALRQNLRLTQRRNVQSAAENPAHVETPQAQESGFAKLWNSPVGPKTVHFWAPIMKWGIVLAGAADFARPASDLSLSQNMALMCTGAIWTRWCFVIRPKNYFLASVNFLLFCVGATQTGRVLSYQQSLKGDSLVDEVKKAAKEQEREIVEVVKHPGKAIENVKQGKYMDGIGQGKRQ</sequence>
<dbReference type="GO" id="GO:0006850">
    <property type="term" value="P:pyruvate import into mitochondria"/>
    <property type="evidence" value="ECO:0007669"/>
    <property type="project" value="InterPro"/>
</dbReference>
<keyword evidence="16" id="KW-0223">Dioxygenase</keyword>
<evidence type="ECO:0000259" key="15">
    <source>
        <dbReference type="Pfam" id="PF02900"/>
    </source>
</evidence>
<evidence type="ECO:0000256" key="9">
    <source>
        <dbReference type="ARBA" id="ARBA00022833"/>
    </source>
</evidence>
<dbReference type="Pfam" id="PF02900">
    <property type="entry name" value="LigB"/>
    <property type="match status" value="1"/>
</dbReference>
<evidence type="ECO:0000256" key="1">
    <source>
        <dbReference type="ARBA" id="ARBA00001947"/>
    </source>
</evidence>
<dbReference type="GO" id="GO:0008198">
    <property type="term" value="F:ferrous iron binding"/>
    <property type="evidence" value="ECO:0007669"/>
    <property type="project" value="InterPro"/>
</dbReference>
<dbReference type="CDD" id="cd07363">
    <property type="entry name" value="45_DOPA_Dioxygenase"/>
    <property type="match status" value="1"/>
</dbReference>
<keyword evidence="14" id="KW-0732">Signal</keyword>
<dbReference type="Proteomes" id="UP001138500">
    <property type="component" value="Unassembled WGS sequence"/>
</dbReference>
<comment type="similarity">
    <text evidence="3">Belongs to the mitochondrial pyruvate carrier (MPC) (TC 2.A.105) family.</text>
</comment>
<comment type="similarity">
    <text evidence="4">Belongs to the DODA-type extradiol aromatic ring-opening dioxygenase family.</text>
</comment>
<evidence type="ECO:0000256" key="14">
    <source>
        <dbReference type="SAM" id="SignalP"/>
    </source>
</evidence>
<evidence type="ECO:0000256" key="10">
    <source>
        <dbReference type="ARBA" id="ARBA00022989"/>
    </source>
</evidence>
<keyword evidence="5" id="KW-0813">Transport</keyword>
<reference evidence="16 17" key="2">
    <citation type="journal article" date="2021" name="Curr. Genet.">
        <title>Genetic response to nitrogen starvation in the aggressive Eucalyptus foliar pathogen Teratosphaeria destructans.</title>
        <authorList>
            <person name="Havenga M."/>
            <person name="Wingfield B.D."/>
            <person name="Wingfield M.J."/>
            <person name="Dreyer L.L."/>
            <person name="Roets F."/>
            <person name="Aylward J."/>
        </authorList>
    </citation>
    <scope>NUCLEOTIDE SEQUENCE [LARGE SCALE GENOMIC DNA]</scope>
    <source>
        <strain evidence="16">CMW44962</strain>
    </source>
</reference>
<feature type="chain" id="PRO_5040731227" evidence="14">
    <location>
        <begin position="20"/>
        <end position="581"/>
    </location>
</feature>
<evidence type="ECO:0000313" key="16">
    <source>
        <dbReference type="EMBL" id="KAH9845882.1"/>
    </source>
</evidence>
<keyword evidence="6" id="KW-0812">Transmembrane</keyword>
<evidence type="ECO:0000256" key="7">
    <source>
        <dbReference type="ARBA" id="ARBA00022723"/>
    </source>
</evidence>
<keyword evidence="13" id="KW-0472">Membrane</keyword>
<evidence type="ECO:0000256" key="13">
    <source>
        <dbReference type="ARBA" id="ARBA00023136"/>
    </source>
</evidence>
<evidence type="ECO:0000256" key="8">
    <source>
        <dbReference type="ARBA" id="ARBA00022792"/>
    </source>
</evidence>
<comment type="subcellular location">
    <subcellularLocation>
        <location evidence="2">Mitochondrion inner membrane</location>
        <topology evidence="2">Multi-pass membrane protein</topology>
    </subcellularLocation>
</comment>
<evidence type="ECO:0000256" key="2">
    <source>
        <dbReference type="ARBA" id="ARBA00004448"/>
    </source>
</evidence>
<keyword evidence="12" id="KW-0496">Mitochondrion</keyword>
<dbReference type="PANTHER" id="PTHR30096">
    <property type="entry name" value="4,5-DOPA DIOXYGENASE EXTRADIOL-LIKE PROTEIN"/>
    <property type="match status" value="1"/>
</dbReference>
<dbReference type="GO" id="GO:0008270">
    <property type="term" value="F:zinc ion binding"/>
    <property type="evidence" value="ECO:0007669"/>
    <property type="project" value="InterPro"/>
</dbReference>
<evidence type="ECO:0000313" key="17">
    <source>
        <dbReference type="Proteomes" id="UP001138500"/>
    </source>
</evidence>
<evidence type="ECO:0000256" key="5">
    <source>
        <dbReference type="ARBA" id="ARBA00022448"/>
    </source>
</evidence>
<keyword evidence="7" id="KW-0479">Metal-binding</keyword>
<evidence type="ECO:0000256" key="12">
    <source>
        <dbReference type="ARBA" id="ARBA00023128"/>
    </source>
</evidence>